<feature type="transmembrane region" description="Helical" evidence="7">
    <location>
        <begin position="20"/>
        <end position="45"/>
    </location>
</feature>
<name>A0A6A2XB49_HIBSY</name>
<sequence length="232" mass="26463">MPMFKVELVVKYLSCYPNLSSLSFAGLAASGALTSGLRLVTEAAFENSDNGLRKGTMLFLAISTFKEFLCFLLYAFVFPKLPIVKYFHSKAASEGSKTVQADLVAAGIQTKEDQRHEDNAERSDRLSNKQLFFQNIDYALDLFVIYVLSLYPLVLIAAYNVWNQISRYLPLLKFFKIESRKGLMITILSRFLLTPSFYFTVKYGDQGWMIMIVSLLGFNKRSPYRMRSYSCS</sequence>
<evidence type="ECO:0000256" key="7">
    <source>
        <dbReference type="SAM" id="Phobius"/>
    </source>
</evidence>
<gene>
    <name evidence="8" type="ORF">F3Y22_tig00117022pilonHSYRG00008</name>
</gene>
<keyword evidence="5 7" id="KW-1133">Transmembrane helix</keyword>
<dbReference type="EMBL" id="VEPZ02001777">
    <property type="protein sequence ID" value="KAE8655569.1"/>
    <property type="molecule type" value="Genomic_DNA"/>
</dbReference>
<feature type="transmembrane region" description="Helical" evidence="7">
    <location>
        <begin position="57"/>
        <end position="77"/>
    </location>
</feature>
<keyword evidence="4 7" id="KW-0812">Transmembrane</keyword>
<dbReference type="Proteomes" id="UP000436088">
    <property type="component" value="Unassembled WGS sequence"/>
</dbReference>
<evidence type="ECO:0000256" key="4">
    <source>
        <dbReference type="ARBA" id="ARBA00022692"/>
    </source>
</evidence>
<evidence type="ECO:0000256" key="1">
    <source>
        <dbReference type="ARBA" id="ARBA00004141"/>
    </source>
</evidence>
<reference evidence="8" key="1">
    <citation type="submission" date="2019-09" db="EMBL/GenBank/DDBJ databases">
        <title>Draft genome information of white flower Hibiscus syriacus.</title>
        <authorList>
            <person name="Kim Y.-M."/>
        </authorList>
    </citation>
    <scope>NUCLEOTIDE SEQUENCE [LARGE SCALE GENOMIC DNA]</scope>
    <source>
        <strain evidence="8">YM2019G1</strain>
    </source>
</reference>
<dbReference type="InterPro" id="IPR002259">
    <property type="entry name" value="Eqnu_transpt"/>
</dbReference>
<dbReference type="GO" id="GO:0005337">
    <property type="term" value="F:nucleoside transmembrane transporter activity"/>
    <property type="evidence" value="ECO:0007669"/>
    <property type="project" value="InterPro"/>
</dbReference>
<dbReference type="GO" id="GO:0005886">
    <property type="term" value="C:plasma membrane"/>
    <property type="evidence" value="ECO:0007669"/>
    <property type="project" value="TreeGrafter"/>
</dbReference>
<evidence type="ECO:0000256" key="5">
    <source>
        <dbReference type="ARBA" id="ARBA00022989"/>
    </source>
</evidence>
<evidence type="ECO:0000313" key="8">
    <source>
        <dbReference type="EMBL" id="KAE8655569.1"/>
    </source>
</evidence>
<keyword evidence="3" id="KW-0813">Transport</keyword>
<keyword evidence="6 7" id="KW-0472">Membrane</keyword>
<dbReference type="PANTHER" id="PTHR10332">
    <property type="entry name" value="EQUILIBRATIVE NUCLEOSIDE TRANSPORTER"/>
    <property type="match status" value="1"/>
</dbReference>
<accession>A0A6A2XB49</accession>
<dbReference type="AlphaFoldDB" id="A0A6A2XB49"/>
<protein>
    <submittedName>
        <fullName evidence="8">Equilibrative nucleotide transporter 5</fullName>
    </submittedName>
</protein>
<evidence type="ECO:0000256" key="3">
    <source>
        <dbReference type="ARBA" id="ARBA00022448"/>
    </source>
</evidence>
<evidence type="ECO:0000313" key="9">
    <source>
        <dbReference type="Proteomes" id="UP000436088"/>
    </source>
</evidence>
<feature type="transmembrane region" description="Helical" evidence="7">
    <location>
        <begin position="183"/>
        <end position="201"/>
    </location>
</feature>
<keyword evidence="9" id="KW-1185">Reference proteome</keyword>
<comment type="similarity">
    <text evidence="2">Belongs to the SLC29A/ENT transporter (TC 2.A.57) family.</text>
</comment>
<dbReference type="PANTHER" id="PTHR10332:SF38">
    <property type="entry name" value="EQUILIBRATIVE NUCLEOTIDE TRANSPORTER 3-RELATED"/>
    <property type="match status" value="1"/>
</dbReference>
<proteinExistence type="inferred from homology"/>
<feature type="transmembrane region" description="Helical" evidence="7">
    <location>
        <begin position="143"/>
        <end position="162"/>
    </location>
</feature>
<comment type="caution">
    <text evidence="8">The sequence shown here is derived from an EMBL/GenBank/DDBJ whole genome shotgun (WGS) entry which is preliminary data.</text>
</comment>
<evidence type="ECO:0000256" key="2">
    <source>
        <dbReference type="ARBA" id="ARBA00007965"/>
    </source>
</evidence>
<evidence type="ECO:0000256" key="6">
    <source>
        <dbReference type="ARBA" id="ARBA00023136"/>
    </source>
</evidence>
<comment type="subcellular location">
    <subcellularLocation>
        <location evidence="1">Membrane</location>
        <topology evidence="1">Multi-pass membrane protein</topology>
    </subcellularLocation>
</comment>
<organism evidence="8 9">
    <name type="scientific">Hibiscus syriacus</name>
    <name type="common">Rose of Sharon</name>
    <dbReference type="NCBI Taxonomy" id="106335"/>
    <lineage>
        <taxon>Eukaryota</taxon>
        <taxon>Viridiplantae</taxon>
        <taxon>Streptophyta</taxon>
        <taxon>Embryophyta</taxon>
        <taxon>Tracheophyta</taxon>
        <taxon>Spermatophyta</taxon>
        <taxon>Magnoliopsida</taxon>
        <taxon>eudicotyledons</taxon>
        <taxon>Gunneridae</taxon>
        <taxon>Pentapetalae</taxon>
        <taxon>rosids</taxon>
        <taxon>malvids</taxon>
        <taxon>Malvales</taxon>
        <taxon>Malvaceae</taxon>
        <taxon>Malvoideae</taxon>
        <taxon>Hibiscus</taxon>
    </lineage>
</organism>